<dbReference type="Proteomes" id="UP001580346">
    <property type="component" value="Unassembled WGS sequence"/>
</dbReference>
<sequence>MKVLILVREEQEAGGNGVSEAERCLSYAEAQQWVQAGVHELDGQEGGMWEPLGRQLAETGAAALLTADLSRVTDNIHEFIRFLKMLEQHHAKLYTVKDGEVVDFSAV</sequence>
<dbReference type="EMBL" id="JBHHMI010000031">
    <property type="protein sequence ID" value="MFB5269416.1"/>
    <property type="molecule type" value="Genomic_DNA"/>
</dbReference>
<gene>
    <name evidence="1" type="ORF">ACE41H_21905</name>
</gene>
<protein>
    <recommendedName>
        <fullName evidence="3">Resolvase/invertase-type recombinase catalytic domain-containing protein</fullName>
    </recommendedName>
</protein>
<evidence type="ECO:0000313" key="1">
    <source>
        <dbReference type="EMBL" id="MFB5269416.1"/>
    </source>
</evidence>
<accession>A0ABV5AYW5</accession>
<organism evidence="1 2">
    <name type="scientific">Paenibacillus enshidis</name>
    <dbReference type="NCBI Taxonomy" id="1458439"/>
    <lineage>
        <taxon>Bacteria</taxon>
        <taxon>Bacillati</taxon>
        <taxon>Bacillota</taxon>
        <taxon>Bacilli</taxon>
        <taxon>Bacillales</taxon>
        <taxon>Paenibacillaceae</taxon>
        <taxon>Paenibacillus</taxon>
    </lineage>
</organism>
<evidence type="ECO:0000313" key="2">
    <source>
        <dbReference type="Proteomes" id="UP001580346"/>
    </source>
</evidence>
<name>A0ABV5AYW5_9BACL</name>
<reference evidence="1 2" key="1">
    <citation type="submission" date="2024-09" db="EMBL/GenBank/DDBJ databases">
        <title>Paenibacillus zeirhizospherea sp. nov., isolated from surface of the maize (Zea mays) roots in a horticulture field, Hungary.</title>
        <authorList>
            <person name="Marton D."/>
            <person name="Farkas M."/>
            <person name="Bedics A."/>
            <person name="Toth E."/>
            <person name="Tancsics A."/>
            <person name="Boka K."/>
            <person name="Maroti G."/>
            <person name="Kriszt B."/>
            <person name="Cserhati M."/>
        </authorList>
    </citation>
    <scope>NUCLEOTIDE SEQUENCE [LARGE SCALE GENOMIC DNA]</scope>
    <source>
        <strain evidence="1 2">KCTC 33519</strain>
    </source>
</reference>
<evidence type="ECO:0008006" key="3">
    <source>
        <dbReference type="Google" id="ProtNLM"/>
    </source>
</evidence>
<dbReference type="RefSeq" id="WP_375357688.1">
    <property type="nucleotide sequence ID" value="NZ_JBHHMI010000031.1"/>
</dbReference>
<keyword evidence="2" id="KW-1185">Reference proteome</keyword>
<proteinExistence type="predicted"/>
<comment type="caution">
    <text evidence="1">The sequence shown here is derived from an EMBL/GenBank/DDBJ whole genome shotgun (WGS) entry which is preliminary data.</text>
</comment>